<dbReference type="SUPFAM" id="SSF48498">
    <property type="entry name" value="Tetracyclin repressor-like, C-terminal domain"/>
    <property type="match status" value="1"/>
</dbReference>
<dbReference type="InterPro" id="IPR050109">
    <property type="entry name" value="HTH-type_TetR-like_transc_reg"/>
</dbReference>
<comment type="caution">
    <text evidence="7">The sequence shown here is derived from an EMBL/GenBank/DDBJ whole genome shotgun (WGS) entry which is preliminary data.</text>
</comment>
<evidence type="ECO:0000256" key="2">
    <source>
        <dbReference type="ARBA" id="ARBA00023015"/>
    </source>
</evidence>
<gene>
    <name evidence="7" type="ORF">J2S48_005088</name>
</gene>
<feature type="domain" description="HTH tetR-type" evidence="6">
    <location>
        <begin position="15"/>
        <end position="75"/>
    </location>
</feature>
<dbReference type="Proteomes" id="UP001183585">
    <property type="component" value="Unassembled WGS sequence"/>
</dbReference>
<sequence>MPDDAAEEIPHRTGPLSRDRVLDAAVALADADGLPGVTIRSLAKALGLKPMSLYHYVRGKEDVLDGMVDRVFAEIDLPDPASPWRAALRARAVSARAVLARHPWALAVLDSRSTPGPSTLRHHDVVLGVLLGAGLSLPMTARAYTLVDSYVYGFVLQEAAVPSSGDGSSGAGGPEEAMVAVPDGGRYPHLAAFAAGHVLQPGYSFGAEFEPGLDLVLDVVETLVEHG</sequence>
<evidence type="ECO:0000256" key="1">
    <source>
        <dbReference type="ARBA" id="ARBA00022491"/>
    </source>
</evidence>
<accession>A0ABU2CW96</accession>
<dbReference type="InterPro" id="IPR009057">
    <property type="entry name" value="Homeodomain-like_sf"/>
</dbReference>
<dbReference type="Gene3D" id="1.10.10.60">
    <property type="entry name" value="Homeodomain-like"/>
    <property type="match status" value="1"/>
</dbReference>
<keyword evidence="3 5" id="KW-0238">DNA-binding</keyword>
<evidence type="ECO:0000256" key="5">
    <source>
        <dbReference type="PROSITE-ProRule" id="PRU00335"/>
    </source>
</evidence>
<dbReference type="RefSeq" id="WP_274998107.1">
    <property type="nucleotide sequence ID" value="NZ_JAJQQP010000021.1"/>
</dbReference>
<dbReference type="Pfam" id="PF00440">
    <property type="entry name" value="TetR_N"/>
    <property type="match status" value="1"/>
</dbReference>
<dbReference type="PROSITE" id="PS50977">
    <property type="entry name" value="HTH_TETR_2"/>
    <property type="match status" value="1"/>
</dbReference>
<dbReference type="PANTHER" id="PTHR30055:SF151">
    <property type="entry name" value="TRANSCRIPTIONAL REGULATORY PROTEIN"/>
    <property type="match status" value="1"/>
</dbReference>
<dbReference type="InterPro" id="IPR036271">
    <property type="entry name" value="Tet_transcr_reg_TetR-rel_C_sf"/>
</dbReference>
<dbReference type="InterPro" id="IPR004111">
    <property type="entry name" value="Repressor_TetR_C"/>
</dbReference>
<feature type="DNA-binding region" description="H-T-H motif" evidence="5">
    <location>
        <begin position="38"/>
        <end position="57"/>
    </location>
</feature>
<evidence type="ECO:0000256" key="3">
    <source>
        <dbReference type="ARBA" id="ARBA00023125"/>
    </source>
</evidence>
<dbReference type="SUPFAM" id="SSF46689">
    <property type="entry name" value="Homeodomain-like"/>
    <property type="match status" value="1"/>
</dbReference>
<dbReference type="Gene3D" id="1.10.357.10">
    <property type="entry name" value="Tetracycline Repressor, domain 2"/>
    <property type="match status" value="1"/>
</dbReference>
<dbReference type="Pfam" id="PF02909">
    <property type="entry name" value="TetR_C_1"/>
    <property type="match status" value="1"/>
</dbReference>
<dbReference type="PANTHER" id="PTHR30055">
    <property type="entry name" value="HTH-TYPE TRANSCRIPTIONAL REGULATOR RUTR"/>
    <property type="match status" value="1"/>
</dbReference>
<keyword evidence="1" id="KW-0678">Repressor</keyword>
<keyword evidence="4" id="KW-0804">Transcription</keyword>
<reference evidence="7 8" key="1">
    <citation type="submission" date="2023-07" db="EMBL/GenBank/DDBJ databases">
        <title>Sequencing the genomes of 1000 actinobacteria strains.</title>
        <authorList>
            <person name="Klenk H.-P."/>
        </authorList>
    </citation>
    <scope>NUCLEOTIDE SEQUENCE [LARGE SCALE GENOMIC DNA]</scope>
    <source>
        <strain evidence="7 8">DSM 45554</strain>
    </source>
</reference>
<evidence type="ECO:0000313" key="7">
    <source>
        <dbReference type="EMBL" id="MDR7385573.1"/>
    </source>
</evidence>
<organism evidence="7 8">
    <name type="scientific">Promicromonospora iranensis</name>
    <dbReference type="NCBI Taxonomy" id="1105144"/>
    <lineage>
        <taxon>Bacteria</taxon>
        <taxon>Bacillati</taxon>
        <taxon>Actinomycetota</taxon>
        <taxon>Actinomycetes</taxon>
        <taxon>Micrococcales</taxon>
        <taxon>Promicromonosporaceae</taxon>
        <taxon>Promicromonospora</taxon>
    </lineage>
</organism>
<dbReference type="InterPro" id="IPR003012">
    <property type="entry name" value="Tet_transcr_reg_TetR"/>
</dbReference>
<dbReference type="InterPro" id="IPR001647">
    <property type="entry name" value="HTH_TetR"/>
</dbReference>
<evidence type="ECO:0000259" key="6">
    <source>
        <dbReference type="PROSITE" id="PS50977"/>
    </source>
</evidence>
<keyword evidence="2" id="KW-0805">Transcription regulation</keyword>
<dbReference type="EMBL" id="JAVDYE010000001">
    <property type="protein sequence ID" value="MDR7385573.1"/>
    <property type="molecule type" value="Genomic_DNA"/>
</dbReference>
<protein>
    <recommendedName>
        <fullName evidence="6">HTH tetR-type domain-containing protein</fullName>
    </recommendedName>
</protein>
<evidence type="ECO:0000313" key="8">
    <source>
        <dbReference type="Proteomes" id="UP001183585"/>
    </source>
</evidence>
<dbReference type="PRINTS" id="PR00400">
    <property type="entry name" value="TETREPRESSOR"/>
</dbReference>
<keyword evidence="8" id="KW-1185">Reference proteome</keyword>
<proteinExistence type="predicted"/>
<evidence type="ECO:0000256" key="4">
    <source>
        <dbReference type="ARBA" id="ARBA00023163"/>
    </source>
</evidence>
<name>A0ABU2CW96_9MICO</name>